<keyword evidence="1" id="KW-1133">Transmembrane helix</keyword>
<organism evidence="2 3">
    <name type="scientific">Nocardiopsis flavescens</name>
    <dbReference type="NCBI Taxonomy" id="758803"/>
    <lineage>
        <taxon>Bacteria</taxon>
        <taxon>Bacillati</taxon>
        <taxon>Actinomycetota</taxon>
        <taxon>Actinomycetes</taxon>
        <taxon>Streptosporangiales</taxon>
        <taxon>Nocardiopsidaceae</taxon>
        <taxon>Nocardiopsis</taxon>
    </lineage>
</organism>
<sequence>MLVLVPGTVAVIGSGLVAGVFFAVSASVLPAVGALRTPDYIRLHRRLGEGYHPVMPLVVTAAAAANLAMVVLAPDTLARVLFGTALAGLVGVQLISQFGNVPLNRRVNAVDPDALPPDWADPREPWRAWHTRRTLCAFAALLADAAAVALVPVP</sequence>
<evidence type="ECO:0000313" key="2">
    <source>
        <dbReference type="EMBL" id="SHI49732.1"/>
    </source>
</evidence>
<dbReference type="InterPro" id="IPR013901">
    <property type="entry name" value="Anthrone_oxy"/>
</dbReference>
<dbReference type="Pfam" id="PF08592">
    <property type="entry name" value="Anthrone_oxy"/>
    <property type="match status" value="1"/>
</dbReference>
<feature type="transmembrane region" description="Helical" evidence="1">
    <location>
        <begin position="12"/>
        <end position="33"/>
    </location>
</feature>
<protein>
    <submittedName>
        <fullName evidence="2">Uncharacterized membrane protein</fullName>
    </submittedName>
</protein>
<reference evidence="2 3" key="1">
    <citation type="submission" date="2016-11" db="EMBL/GenBank/DDBJ databases">
        <authorList>
            <person name="Jaros S."/>
            <person name="Januszkiewicz K."/>
            <person name="Wedrychowicz H."/>
        </authorList>
    </citation>
    <scope>NUCLEOTIDE SEQUENCE [LARGE SCALE GENOMIC DNA]</scope>
    <source>
        <strain evidence="2 3">CGMCC 4.5723</strain>
    </source>
</reference>
<dbReference type="EMBL" id="FQZK01000001">
    <property type="protein sequence ID" value="SHI49732.1"/>
    <property type="molecule type" value="Genomic_DNA"/>
</dbReference>
<proteinExistence type="predicted"/>
<gene>
    <name evidence="2" type="ORF">SAMN05421803_101405</name>
</gene>
<dbReference type="OrthoDB" id="4251131at2"/>
<keyword evidence="1" id="KW-0812">Transmembrane</keyword>
<evidence type="ECO:0000313" key="3">
    <source>
        <dbReference type="Proteomes" id="UP000184452"/>
    </source>
</evidence>
<keyword evidence="3" id="KW-1185">Reference proteome</keyword>
<dbReference type="RefSeq" id="WP_073374279.1">
    <property type="nucleotide sequence ID" value="NZ_FQZK01000001.1"/>
</dbReference>
<feature type="transmembrane region" description="Helical" evidence="1">
    <location>
        <begin position="78"/>
        <end position="96"/>
    </location>
</feature>
<dbReference type="Proteomes" id="UP000184452">
    <property type="component" value="Unassembled WGS sequence"/>
</dbReference>
<keyword evidence="1" id="KW-0472">Membrane</keyword>
<accession>A0A1M6BLZ2</accession>
<name>A0A1M6BLZ2_9ACTN</name>
<feature type="transmembrane region" description="Helical" evidence="1">
    <location>
        <begin position="54"/>
        <end position="72"/>
    </location>
</feature>
<dbReference type="AlphaFoldDB" id="A0A1M6BLZ2"/>
<dbReference type="STRING" id="758803.SAMN05421803_101405"/>
<evidence type="ECO:0000256" key="1">
    <source>
        <dbReference type="SAM" id="Phobius"/>
    </source>
</evidence>